<accession>A0A5N5MD63</accession>
<dbReference type="PANTHER" id="PTHR23088:SF30">
    <property type="entry name" value="OMEGA-AMIDASE NIT2"/>
    <property type="match status" value="1"/>
</dbReference>
<keyword evidence="4" id="KW-1185">Reference proteome</keyword>
<dbReference type="PANTHER" id="PTHR23088">
    <property type="entry name" value="NITRILASE-RELATED"/>
    <property type="match status" value="1"/>
</dbReference>
<protein>
    <recommendedName>
        <fullName evidence="2">CN hydrolase domain-containing protein</fullName>
    </recommendedName>
</protein>
<dbReference type="CDD" id="cd07572">
    <property type="entry name" value="nit"/>
    <property type="match status" value="1"/>
</dbReference>
<reference evidence="4" key="1">
    <citation type="journal article" date="2019" name="Gigascience">
        <title>De novo genome assembly of the endangered Acer yangbiense, a plant species with extremely small populations endemic to Yunnan Province, China.</title>
        <authorList>
            <person name="Yang J."/>
            <person name="Wariss H.M."/>
            <person name="Tao L."/>
            <person name="Zhang R."/>
            <person name="Yun Q."/>
            <person name="Hollingsworth P."/>
            <person name="Dao Z."/>
            <person name="Luo G."/>
            <person name="Guo H."/>
            <person name="Ma Y."/>
            <person name="Sun W."/>
        </authorList>
    </citation>
    <scope>NUCLEOTIDE SEQUENCE [LARGE SCALE GENOMIC DNA]</scope>
    <source>
        <strain evidence="4">cv. br00</strain>
    </source>
</reference>
<evidence type="ECO:0000313" key="4">
    <source>
        <dbReference type="Proteomes" id="UP000326939"/>
    </source>
</evidence>
<dbReference type="EMBL" id="VDCV01000006">
    <property type="protein sequence ID" value="KAB5553085.1"/>
    <property type="molecule type" value="Genomic_DNA"/>
</dbReference>
<dbReference type="InterPro" id="IPR045254">
    <property type="entry name" value="Nit1/2_C-N_Hydrolase"/>
</dbReference>
<gene>
    <name evidence="3" type="ORF">DKX38_010396</name>
</gene>
<evidence type="ECO:0000259" key="2">
    <source>
        <dbReference type="PROSITE" id="PS50263"/>
    </source>
</evidence>
<dbReference type="GO" id="GO:0050152">
    <property type="term" value="F:omega-amidase activity"/>
    <property type="evidence" value="ECO:0007669"/>
    <property type="project" value="TreeGrafter"/>
</dbReference>
<evidence type="ECO:0000256" key="1">
    <source>
        <dbReference type="ARBA" id="ARBA00022801"/>
    </source>
</evidence>
<proteinExistence type="predicted"/>
<dbReference type="InterPro" id="IPR036526">
    <property type="entry name" value="C-N_Hydrolase_sf"/>
</dbReference>
<dbReference type="GO" id="GO:0006541">
    <property type="term" value="P:glutamine metabolic process"/>
    <property type="evidence" value="ECO:0007669"/>
    <property type="project" value="TreeGrafter"/>
</dbReference>
<dbReference type="GO" id="GO:0006528">
    <property type="term" value="P:asparagine metabolic process"/>
    <property type="evidence" value="ECO:0007669"/>
    <property type="project" value="TreeGrafter"/>
</dbReference>
<dbReference type="Proteomes" id="UP000326939">
    <property type="component" value="Chromosome 6"/>
</dbReference>
<feature type="domain" description="CN hydrolase" evidence="2">
    <location>
        <begin position="20"/>
        <end position="383"/>
    </location>
</feature>
<organism evidence="3 4">
    <name type="scientific">Salix brachista</name>
    <dbReference type="NCBI Taxonomy" id="2182728"/>
    <lineage>
        <taxon>Eukaryota</taxon>
        <taxon>Viridiplantae</taxon>
        <taxon>Streptophyta</taxon>
        <taxon>Embryophyta</taxon>
        <taxon>Tracheophyta</taxon>
        <taxon>Spermatophyta</taxon>
        <taxon>Magnoliopsida</taxon>
        <taxon>eudicotyledons</taxon>
        <taxon>Gunneridae</taxon>
        <taxon>Pentapetalae</taxon>
        <taxon>rosids</taxon>
        <taxon>fabids</taxon>
        <taxon>Malpighiales</taxon>
        <taxon>Salicaceae</taxon>
        <taxon>Saliceae</taxon>
        <taxon>Salix</taxon>
    </lineage>
</organism>
<dbReference type="SUPFAM" id="SSF56317">
    <property type="entry name" value="Carbon-nitrogen hydrolase"/>
    <property type="match status" value="3"/>
</dbReference>
<dbReference type="Gene3D" id="3.60.110.10">
    <property type="entry name" value="Carbon-nitrogen hydrolase"/>
    <property type="match status" value="2"/>
</dbReference>
<name>A0A5N5MD63_9ROSI</name>
<dbReference type="AlphaFoldDB" id="A0A5N5MD63"/>
<dbReference type="GO" id="GO:0006107">
    <property type="term" value="P:oxaloacetate metabolic process"/>
    <property type="evidence" value="ECO:0007669"/>
    <property type="project" value="TreeGrafter"/>
</dbReference>
<dbReference type="PROSITE" id="PS50263">
    <property type="entry name" value="CN_HYDROLASE"/>
    <property type="match status" value="1"/>
</dbReference>
<comment type="caution">
    <text evidence="3">The sequence shown here is derived from an EMBL/GenBank/DDBJ whole genome shotgun (WGS) entry which is preliminary data.</text>
</comment>
<sequence>MASSFKPEQARAPPALPLPFKIGLCQLSVTADKERNIAHARKAIEEAAANGAKLVMLPEIWNSPYSNDSFPVYAEDIDAGGEASPSTAMLSEVARLLKITIVGGSIPERSGDRLYNTCCVFDSDGKLKAKHRKIHLFDIDIPGKITFIESKTLTAGETPTIVDTVAKVFTLHSGALFFWFSIVAIECKAKSLWFQMVLKILSTTSNHLVHAHDSVDDPVVSHSGLWFLLNINHGLVLAEVGRIGIGICYDIRFQELATIYAARGNLHFSNTGTSIDDQRYDMFWLYIALYGAFCKAIIFNTILRAHLICYPGAFNMTTGPLHWELLQRARAADNQLYVATCSPARDVASGYVAWGHSTLVGPFGEVLATTEHEEDIIIAEIDYSLLEVRRANLPLTKQRRGDLYQLVDVQRLKSDS</sequence>
<dbReference type="GO" id="GO:0005739">
    <property type="term" value="C:mitochondrion"/>
    <property type="evidence" value="ECO:0007669"/>
    <property type="project" value="TreeGrafter"/>
</dbReference>
<dbReference type="InterPro" id="IPR003010">
    <property type="entry name" value="C-N_Hydrolase"/>
</dbReference>
<evidence type="ECO:0000313" key="3">
    <source>
        <dbReference type="EMBL" id="KAB5553085.1"/>
    </source>
</evidence>
<dbReference type="Pfam" id="PF00795">
    <property type="entry name" value="CN_hydrolase"/>
    <property type="match status" value="2"/>
</dbReference>
<keyword evidence="1" id="KW-0378">Hydrolase</keyword>